<dbReference type="Pfam" id="PF07653">
    <property type="entry name" value="SH3_2"/>
    <property type="match status" value="1"/>
</dbReference>
<dbReference type="InterPro" id="IPR036028">
    <property type="entry name" value="SH3-like_dom_sf"/>
</dbReference>
<dbReference type="InterPro" id="IPR001683">
    <property type="entry name" value="PX_dom"/>
</dbReference>
<accession>A0A8S4ATH5</accession>
<dbReference type="PROSITE" id="PS50002">
    <property type="entry name" value="SH3"/>
    <property type="match status" value="1"/>
</dbReference>
<dbReference type="Gene3D" id="3.30.1520.10">
    <property type="entry name" value="Phox-like domain"/>
    <property type="match status" value="1"/>
</dbReference>
<sequence>MESERYPISVSLTGVLHKGKSKMYITSVGWSDQAEIVVYRSFKDFKKMHKELKNVFPSTGKGRKSDRILPKFKDNKGKKKREKAPTKSLVRLKVLQKYCRELLSCDPRVSQCPDLTRFFQPTSQDLDPEYLKSSIKIMLSEEEIRGNGGFVEAGNVTQPFVTEMYRCVAQYETKDTKNKPFKVAVDEKVDVLIKDKAGFLHTAIKTYNATKDDEISVNIGTVVEVLRQSDNGWWYIRHREKEGYIPAMCLQPYSSPQILMTSHQVSRSSSPFLFPSAGLQQQSQQSRSQGNLLQLLPVRSPSPSPVPAGRTQRALSLTGLSQVPRAPALESNRAPGQTRVASAVPGQQAPPPAIMVDGEEGFGPMAAGAEDSFESSSFSDELGSLSDESSLNLAFGADEERLRLSRTPPPTGAAAAHLSPAAAAEGRLLPSVSDPSLFQRPSSPRVPPRPQAQDILTRCSTVTRKNVAKGSASPTQTEITGR</sequence>
<dbReference type="InterPro" id="IPR001452">
    <property type="entry name" value="SH3_domain"/>
</dbReference>
<reference evidence="6" key="1">
    <citation type="submission" date="2021-05" db="EMBL/GenBank/DDBJ databases">
        <authorList>
            <person name="Tigano A."/>
        </authorList>
    </citation>
    <scope>NUCLEOTIDE SEQUENCE</scope>
</reference>
<evidence type="ECO:0000313" key="6">
    <source>
        <dbReference type="EMBL" id="CAG5897726.1"/>
    </source>
</evidence>
<dbReference type="AlphaFoldDB" id="A0A8S4ATH5"/>
<evidence type="ECO:0000259" key="4">
    <source>
        <dbReference type="PROSITE" id="PS50002"/>
    </source>
</evidence>
<feature type="compositionally biased region" description="Basic and acidic residues" evidence="3">
    <location>
        <begin position="63"/>
        <end position="75"/>
    </location>
</feature>
<dbReference type="PANTHER" id="PTHR15706">
    <property type="entry name" value="SH3 MULTIPLE DOMAIN"/>
    <property type="match status" value="1"/>
</dbReference>
<evidence type="ECO:0000256" key="2">
    <source>
        <dbReference type="PROSITE-ProRule" id="PRU00192"/>
    </source>
</evidence>
<dbReference type="PANTHER" id="PTHR15706:SF10">
    <property type="entry name" value="NADPH OXIDASE ORGANIZER 1"/>
    <property type="match status" value="1"/>
</dbReference>
<dbReference type="OrthoDB" id="10255964at2759"/>
<comment type="caution">
    <text evidence="6">The sequence shown here is derived from an EMBL/GenBank/DDBJ whole genome shotgun (WGS) entry which is preliminary data.</text>
</comment>
<dbReference type="EMBL" id="CAJRST010008890">
    <property type="protein sequence ID" value="CAG5897726.1"/>
    <property type="molecule type" value="Genomic_DNA"/>
</dbReference>
<dbReference type="FunFam" id="3.30.1520.10:FF:000040">
    <property type="entry name" value="NADPH oxidase organizer 1"/>
    <property type="match status" value="1"/>
</dbReference>
<dbReference type="Gene3D" id="2.30.30.40">
    <property type="entry name" value="SH3 Domains"/>
    <property type="match status" value="2"/>
</dbReference>
<dbReference type="SMART" id="SM00312">
    <property type="entry name" value="PX"/>
    <property type="match status" value="1"/>
</dbReference>
<dbReference type="GO" id="GO:0005737">
    <property type="term" value="C:cytoplasm"/>
    <property type="evidence" value="ECO:0007669"/>
    <property type="project" value="TreeGrafter"/>
</dbReference>
<feature type="region of interest" description="Disordered" evidence="3">
    <location>
        <begin position="403"/>
        <end position="454"/>
    </location>
</feature>
<dbReference type="GO" id="GO:0042554">
    <property type="term" value="P:superoxide anion generation"/>
    <property type="evidence" value="ECO:0007669"/>
    <property type="project" value="TreeGrafter"/>
</dbReference>
<evidence type="ECO:0000256" key="3">
    <source>
        <dbReference type="SAM" id="MobiDB-lite"/>
    </source>
</evidence>
<dbReference type="GO" id="GO:0035091">
    <property type="term" value="F:phosphatidylinositol binding"/>
    <property type="evidence" value="ECO:0007669"/>
    <property type="project" value="InterPro"/>
</dbReference>
<dbReference type="SMART" id="SM00326">
    <property type="entry name" value="SH3"/>
    <property type="match status" value="1"/>
</dbReference>
<feature type="region of interest" description="Disordered" evidence="3">
    <location>
        <begin position="56"/>
        <end position="83"/>
    </location>
</feature>
<keyword evidence="7" id="KW-1185">Reference proteome</keyword>
<feature type="compositionally biased region" description="Low complexity" evidence="3">
    <location>
        <begin position="413"/>
        <end position="424"/>
    </location>
</feature>
<dbReference type="SUPFAM" id="SSF64268">
    <property type="entry name" value="PX domain"/>
    <property type="match status" value="1"/>
</dbReference>
<dbReference type="InterPro" id="IPR051228">
    <property type="entry name" value="NADPH_Oxidase/PX-Domain"/>
</dbReference>
<feature type="domain" description="PX" evidence="5">
    <location>
        <begin position="1"/>
        <end position="126"/>
    </location>
</feature>
<feature type="domain" description="SH3" evidence="4">
    <location>
        <begin position="196"/>
        <end position="255"/>
    </location>
</feature>
<evidence type="ECO:0000259" key="5">
    <source>
        <dbReference type="PROSITE" id="PS50195"/>
    </source>
</evidence>
<organism evidence="6 7">
    <name type="scientific">Menidia menidia</name>
    <name type="common">Atlantic silverside</name>
    <dbReference type="NCBI Taxonomy" id="238744"/>
    <lineage>
        <taxon>Eukaryota</taxon>
        <taxon>Metazoa</taxon>
        <taxon>Chordata</taxon>
        <taxon>Craniata</taxon>
        <taxon>Vertebrata</taxon>
        <taxon>Euteleostomi</taxon>
        <taxon>Actinopterygii</taxon>
        <taxon>Neopterygii</taxon>
        <taxon>Teleostei</taxon>
        <taxon>Neoteleostei</taxon>
        <taxon>Acanthomorphata</taxon>
        <taxon>Ovalentaria</taxon>
        <taxon>Atherinomorphae</taxon>
        <taxon>Atheriniformes</taxon>
        <taxon>Atherinopsidae</taxon>
        <taxon>Menidiinae</taxon>
        <taxon>Menidia</taxon>
    </lineage>
</organism>
<dbReference type="SUPFAM" id="SSF50044">
    <property type="entry name" value="SH3-domain"/>
    <property type="match status" value="1"/>
</dbReference>
<dbReference type="Proteomes" id="UP000677803">
    <property type="component" value="Unassembled WGS sequence"/>
</dbReference>
<evidence type="ECO:0000313" key="7">
    <source>
        <dbReference type="Proteomes" id="UP000677803"/>
    </source>
</evidence>
<dbReference type="GO" id="GO:0016176">
    <property type="term" value="F:superoxide-generating NADPH oxidase activator activity"/>
    <property type="evidence" value="ECO:0007669"/>
    <property type="project" value="TreeGrafter"/>
</dbReference>
<keyword evidence="1 2" id="KW-0728">SH3 domain</keyword>
<dbReference type="InterPro" id="IPR036871">
    <property type="entry name" value="PX_dom_sf"/>
</dbReference>
<feature type="region of interest" description="Disordered" evidence="3">
    <location>
        <begin position="317"/>
        <end position="351"/>
    </location>
</feature>
<evidence type="ECO:0000256" key="1">
    <source>
        <dbReference type="ARBA" id="ARBA00022443"/>
    </source>
</evidence>
<dbReference type="Pfam" id="PF00787">
    <property type="entry name" value="PX"/>
    <property type="match status" value="1"/>
</dbReference>
<protein>
    <submittedName>
        <fullName evidence="6">(Atlantic silverside) hypothetical protein</fullName>
    </submittedName>
</protein>
<proteinExistence type="predicted"/>
<name>A0A8S4ATH5_9TELE</name>
<gene>
    <name evidence="6" type="ORF">MMEN_LOCUS8764</name>
</gene>
<dbReference type="PROSITE" id="PS50195">
    <property type="entry name" value="PX"/>
    <property type="match status" value="1"/>
</dbReference>